<evidence type="ECO:0000313" key="10">
    <source>
        <dbReference type="EMBL" id="UWP86040.1"/>
    </source>
</evidence>
<feature type="domain" description="HAMP" evidence="9">
    <location>
        <begin position="296"/>
        <end position="348"/>
    </location>
</feature>
<accession>A0ABY5W9K7</accession>
<keyword evidence="7" id="KW-0472">Membrane</keyword>
<dbReference type="SUPFAM" id="SSF58104">
    <property type="entry name" value="Methyl-accepting chemotaxis protein (MCP) signaling domain"/>
    <property type="match status" value="1"/>
</dbReference>
<dbReference type="Proteomes" id="UP001059617">
    <property type="component" value="Chromosome"/>
</dbReference>
<name>A0ABY5W9K7_9ACTN</name>
<dbReference type="InterPro" id="IPR003660">
    <property type="entry name" value="HAMP_dom"/>
</dbReference>
<dbReference type="Pfam" id="PF00015">
    <property type="entry name" value="MCPsignal"/>
    <property type="match status" value="1"/>
</dbReference>
<gene>
    <name evidence="10" type="ORF">Dfulv_18070</name>
</gene>
<evidence type="ECO:0000256" key="5">
    <source>
        <dbReference type="PROSITE-ProRule" id="PRU00284"/>
    </source>
</evidence>
<dbReference type="RefSeq" id="WP_259864680.1">
    <property type="nucleotide sequence ID" value="NZ_CP073720.1"/>
</dbReference>
<dbReference type="Gene3D" id="2.40.10.220">
    <property type="entry name" value="predicted glycosyltransferase like domains"/>
    <property type="match status" value="1"/>
</dbReference>
<dbReference type="InterPro" id="IPR004089">
    <property type="entry name" value="MCPsignal_dom"/>
</dbReference>
<feature type="transmembrane region" description="Helical" evidence="7">
    <location>
        <begin position="275"/>
        <end position="296"/>
    </location>
</feature>
<dbReference type="SUPFAM" id="SSF141371">
    <property type="entry name" value="PilZ domain-like"/>
    <property type="match status" value="1"/>
</dbReference>
<evidence type="ECO:0000256" key="2">
    <source>
        <dbReference type="ARBA" id="ARBA00022989"/>
    </source>
</evidence>
<dbReference type="PANTHER" id="PTHR32089">
    <property type="entry name" value="METHYL-ACCEPTING CHEMOTAXIS PROTEIN MCPB"/>
    <property type="match status" value="1"/>
</dbReference>
<evidence type="ECO:0000259" key="8">
    <source>
        <dbReference type="PROSITE" id="PS50111"/>
    </source>
</evidence>
<keyword evidence="6" id="KW-0175">Coiled coil</keyword>
<dbReference type="EMBL" id="CP073720">
    <property type="protein sequence ID" value="UWP86040.1"/>
    <property type="molecule type" value="Genomic_DNA"/>
</dbReference>
<keyword evidence="2 7" id="KW-1133">Transmembrane helix</keyword>
<dbReference type="InterPro" id="IPR009875">
    <property type="entry name" value="PilZ_domain"/>
</dbReference>
<evidence type="ECO:0000256" key="7">
    <source>
        <dbReference type="SAM" id="Phobius"/>
    </source>
</evidence>
<dbReference type="Gene3D" id="1.10.287.950">
    <property type="entry name" value="Methyl-accepting chemotaxis protein"/>
    <property type="match status" value="1"/>
</dbReference>
<dbReference type="PANTHER" id="PTHR32089:SF112">
    <property type="entry name" value="LYSOZYME-LIKE PROTEIN-RELATED"/>
    <property type="match status" value="1"/>
</dbReference>
<proteinExistence type="inferred from homology"/>
<dbReference type="SMART" id="SM00304">
    <property type="entry name" value="HAMP"/>
    <property type="match status" value="1"/>
</dbReference>
<evidence type="ECO:0000256" key="6">
    <source>
        <dbReference type="SAM" id="Coils"/>
    </source>
</evidence>
<dbReference type="PROSITE" id="PS50885">
    <property type="entry name" value="HAMP"/>
    <property type="match status" value="1"/>
</dbReference>
<dbReference type="Pfam" id="PF07238">
    <property type="entry name" value="PilZ"/>
    <property type="match status" value="1"/>
</dbReference>
<organism evidence="10 11">
    <name type="scientific">Dactylosporangium fulvum</name>
    <dbReference type="NCBI Taxonomy" id="53359"/>
    <lineage>
        <taxon>Bacteria</taxon>
        <taxon>Bacillati</taxon>
        <taxon>Actinomycetota</taxon>
        <taxon>Actinomycetes</taxon>
        <taxon>Micromonosporales</taxon>
        <taxon>Micromonosporaceae</taxon>
        <taxon>Dactylosporangium</taxon>
    </lineage>
</organism>
<evidence type="ECO:0000256" key="4">
    <source>
        <dbReference type="ARBA" id="ARBA00029447"/>
    </source>
</evidence>
<protein>
    <submittedName>
        <fullName evidence="10">Methyl-accepting chemotaxis protein</fullName>
    </submittedName>
</protein>
<dbReference type="SMART" id="SM00283">
    <property type="entry name" value="MA"/>
    <property type="match status" value="1"/>
</dbReference>
<keyword evidence="1 7" id="KW-0812">Transmembrane</keyword>
<keyword evidence="11" id="KW-1185">Reference proteome</keyword>
<sequence length="677" mass="70626">MSGSRRPALLAPVLWLSDRVRTSTRLAVLCVVLLVPGLGATYAYSTSVGGQVEFTGKEINGTEVVRPALAAMVAIAAGRTPDLTPLRTAVGDHPELDLGAELGAVPDGGGVPAATALAALVTETGNRSNLMLDPDLDSFYVMDILVVQLPKALRAAAAAAAPDTGARNATADLVAAKAVHAGTLAAAAAAIRTGQATAVGQTADPALAGSLAPLNATADAVDALAVALTAALQAPAPGDAGPVAEAAGATLAPATDALRRLLQVRYDRLVRGRTLNLTVTAAGLVIAIWLAAAVWWRTRHDVRLTVAGVTATADGDLSPRELPSGRDELGDIGRALDKARHRLAEQEEELRRGRRVREEQLHASFEQQREGQRQLHERAQSAVDESVGAITRELQEVVAQVDEVRDAARTIEDRVTAADRATASVVDRAGQAERVVAALGESLRQVAGTTQIIAGIAAQTRLLALNATIEADRAGEAGRGFTVVANEVKDLASSTAESTEQISATITSLERHAAEMADTIEAMVAGVGGVGEATGVLHTVALDQHAVVERLNGRVNETMERIHQMSTLAEKLERRHAERIGATGPVRISVDGGRDVVTGELLDLSQGGLRCHAAAGAPVRAGDTVSVELTLDDEPLRLHAQVVHCLGIDAQTEIGLQFLMPSERATDRIKRYVTAMS</sequence>
<reference evidence="10" key="1">
    <citation type="submission" date="2021-04" db="EMBL/GenBank/DDBJ databases">
        <authorList>
            <person name="Hartkoorn R.C."/>
            <person name="Beaudoing E."/>
            <person name="Hot D."/>
        </authorList>
    </citation>
    <scope>NUCLEOTIDE SEQUENCE</scope>
    <source>
        <strain evidence="10">NRRL B-16292</strain>
    </source>
</reference>
<evidence type="ECO:0000256" key="3">
    <source>
        <dbReference type="ARBA" id="ARBA00023224"/>
    </source>
</evidence>
<feature type="coiled-coil region" evidence="6">
    <location>
        <begin position="329"/>
        <end position="356"/>
    </location>
</feature>
<reference evidence="10" key="2">
    <citation type="submission" date="2022-09" db="EMBL/GenBank/DDBJ databases">
        <title>Biosynthetic gene clusters of Dactylosporangioum fulvum.</title>
        <authorList>
            <person name="Caradec T."/>
        </authorList>
    </citation>
    <scope>NUCLEOTIDE SEQUENCE</scope>
    <source>
        <strain evidence="10">NRRL B-16292</strain>
    </source>
</reference>
<evidence type="ECO:0000259" key="9">
    <source>
        <dbReference type="PROSITE" id="PS50885"/>
    </source>
</evidence>
<keyword evidence="3 5" id="KW-0807">Transducer</keyword>
<evidence type="ECO:0000313" key="11">
    <source>
        <dbReference type="Proteomes" id="UP001059617"/>
    </source>
</evidence>
<dbReference type="PROSITE" id="PS50111">
    <property type="entry name" value="CHEMOTAXIS_TRANSDUC_2"/>
    <property type="match status" value="1"/>
</dbReference>
<feature type="domain" description="Methyl-accepting transducer" evidence="8">
    <location>
        <begin position="385"/>
        <end position="521"/>
    </location>
</feature>
<evidence type="ECO:0000256" key="1">
    <source>
        <dbReference type="ARBA" id="ARBA00022692"/>
    </source>
</evidence>
<comment type="similarity">
    <text evidence="4">Belongs to the methyl-accepting chemotaxis (MCP) protein family.</text>
</comment>